<accession>A0A645ICH5</accession>
<protein>
    <submittedName>
        <fullName evidence="1">Uncharacterized protein</fullName>
    </submittedName>
</protein>
<reference evidence="1" key="1">
    <citation type="submission" date="2019-08" db="EMBL/GenBank/DDBJ databases">
        <authorList>
            <person name="Kucharzyk K."/>
            <person name="Murdoch R.W."/>
            <person name="Higgins S."/>
            <person name="Loffler F."/>
        </authorList>
    </citation>
    <scope>NUCLEOTIDE SEQUENCE</scope>
</reference>
<organism evidence="1">
    <name type="scientific">bioreactor metagenome</name>
    <dbReference type="NCBI Taxonomy" id="1076179"/>
    <lineage>
        <taxon>unclassified sequences</taxon>
        <taxon>metagenomes</taxon>
        <taxon>ecological metagenomes</taxon>
    </lineage>
</organism>
<name>A0A645ICH5_9ZZZZ</name>
<comment type="caution">
    <text evidence="1">The sequence shown here is derived from an EMBL/GenBank/DDBJ whole genome shotgun (WGS) entry which is preliminary data.</text>
</comment>
<proteinExistence type="predicted"/>
<evidence type="ECO:0000313" key="1">
    <source>
        <dbReference type="EMBL" id="MPN48830.1"/>
    </source>
</evidence>
<dbReference type="EMBL" id="VSSQ01111508">
    <property type="protein sequence ID" value="MPN48830.1"/>
    <property type="molecule type" value="Genomic_DNA"/>
</dbReference>
<dbReference type="AlphaFoldDB" id="A0A645ICH5"/>
<sequence>MEEYKEDAENYINLVNDFNGLHDTEYDKAYALHKMALAQYERWSFILLEVRKHEMETRTKQPALKDRIEHVMRTLNNIYTSSRMVWSKAKNDLNQGKC</sequence>
<gene>
    <name evidence="1" type="ORF">SDC9_196442</name>
</gene>